<keyword evidence="4" id="KW-1185">Reference proteome</keyword>
<keyword evidence="2" id="KW-0812">Transmembrane</keyword>
<name>A0A369WC80_9GAMM</name>
<feature type="transmembrane region" description="Helical" evidence="2">
    <location>
        <begin position="12"/>
        <end position="35"/>
    </location>
</feature>
<dbReference type="AlphaFoldDB" id="A0A369WC80"/>
<proteinExistence type="predicted"/>
<keyword evidence="1" id="KW-0488">Methylation</keyword>
<dbReference type="NCBIfam" id="TIGR02532">
    <property type="entry name" value="IV_pilin_GFxxxE"/>
    <property type="match status" value="1"/>
</dbReference>
<dbReference type="PROSITE" id="PS00409">
    <property type="entry name" value="PROKAR_NTER_METHYL"/>
    <property type="match status" value="1"/>
</dbReference>
<keyword evidence="2" id="KW-0472">Membrane</keyword>
<dbReference type="Proteomes" id="UP000253769">
    <property type="component" value="Unassembled WGS sequence"/>
</dbReference>
<organism evidence="3 4">
    <name type="scientific">Motiliproteus coralliicola</name>
    <dbReference type="NCBI Taxonomy" id="2283196"/>
    <lineage>
        <taxon>Bacteria</taxon>
        <taxon>Pseudomonadati</taxon>
        <taxon>Pseudomonadota</taxon>
        <taxon>Gammaproteobacteria</taxon>
        <taxon>Oceanospirillales</taxon>
        <taxon>Oceanospirillaceae</taxon>
        <taxon>Motiliproteus</taxon>
    </lineage>
</organism>
<dbReference type="RefSeq" id="WP_114696880.1">
    <property type="nucleotide sequence ID" value="NZ_QQOH01000005.1"/>
</dbReference>
<dbReference type="SUPFAM" id="SSF54523">
    <property type="entry name" value="Pili subunits"/>
    <property type="match status" value="1"/>
</dbReference>
<accession>A0A369WC80</accession>
<dbReference type="OrthoDB" id="5296638at2"/>
<comment type="caution">
    <text evidence="3">The sequence shown here is derived from an EMBL/GenBank/DDBJ whole genome shotgun (WGS) entry which is preliminary data.</text>
</comment>
<dbReference type="InterPro" id="IPR012902">
    <property type="entry name" value="N_methyl_site"/>
</dbReference>
<dbReference type="InterPro" id="IPR045584">
    <property type="entry name" value="Pilin-like"/>
</dbReference>
<dbReference type="Pfam" id="PF07963">
    <property type="entry name" value="N_methyl"/>
    <property type="match status" value="1"/>
</dbReference>
<dbReference type="GO" id="GO:0015627">
    <property type="term" value="C:type II protein secretion system complex"/>
    <property type="evidence" value="ECO:0007669"/>
    <property type="project" value="InterPro"/>
</dbReference>
<gene>
    <name evidence="3" type="ORF">DV711_16715</name>
</gene>
<dbReference type="Gene3D" id="3.30.700.10">
    <property type="entry name" value="Glycoprotein, Type 4 Pilin"/>
    <property type="match status" value="1"/>
</dbReference>
<dbReference type="PANTHER" id="PTHR30093">
    <property type="entry name" value="GENERAL SECRETION PATHWAY PROTEIN G"/>
    <property type="match status" value="1"/>
</dbReference>
<evidence type="ECO:0000256" key="1">
    <source>
        <dbReference type="ARBA" id="ARBA00022481"/>
    </source>
</evidence>
<evidence type="ECO:0000313" key="4">
    <source>
        <dbReference type="Proteomes" id="UP000253769"/>
    </source>
</evidence>
<dbReference type="PRINTS" id="PR00813">
    <property type="entry name" value="BCTERIALGSPG"/>
</dbReference>
<sequence length="258" mass="27854">MHNKQQQGFTLIELLVVVSVLAAMATVAVVAVGGYDQRAREELVVTEMKQIASAIYQFKRDTGYFPEQGGLFASTAANTTNVDKADLGFLFIKPRDEGTVASSTPDGDLQSPWNINSNRGWNGPYLSNDSIKRLRIDPPGTVANDSNCELDTGVGSLDIFGINANRKQDSTAIIALGDPFERNRTYTSADSCFVVYKDGFWVGRNAPGQPYLYDTQFVNGNFPQCTSASGCIALLSAGPDGEYEDGNGDDVVRILGVN</sequence>
<evidence type="ECO:0000256" key="2">
    <source>
        <dbReference type="SAM" id="Phobius"/>
    </source>
</evidence>
<evidence type="ECO:0000313" key="3">
    <source>
        <dbReference type="EMBL" id="RDE18304.1"/>
    </source>
</evidence>
<dbReference type="GO" id="GO:0015628">
    <property type="term" value="P:protein secretion by the type II secretion system"/>
    <property type="evidence" value="ECO:0007669"/>
    <property type="project" value="InterPro"/>
</dbReference>
<keyword evidence="2" id="KW-1133">Transmembrane helix</keyword>
<dbReference type="InterPro" id="IPR000983">
    <property type="entry name" value="Bac_GSPG_pilin"/>
</dbReference>
<protein>
    <submittedName>
        <fullName evidence="3">Prepilin-type N-terminal cleavage/methylation domain-containing protein</fullName>
    </submittedName>
</protein>
<reference evidence="3 4" key="1">
    <citation type="submission" date="2018-07" db="EMBL/GenBank/DDBJ databases">
        <title>Motiliproteus coralliicola sp. nov., a bacterium isolated from Coral.</title>
        <authorList>
            <person name="Wang G."/>
        </authorList>
    </citation>
    <scope>NUCLEOTIDE SEQUENCE [LARGE SCALE GENOMIC DNA]</scope>
    <source>
        <strain evidence="3 4">C34</strain>
    </source>
</reference>
<dbReference type="EMBL" id="QQOH01000005">
    <property type="protein sequence ID" value="RDE18304.1"/>
    <property type="molecule type" value="Genomic_DNA"/>
</dbReference>